<organism evidence="3 4">
    <name type="scientific">Magnetovibrio blakemorei</name>
    <dbReference type="NCBI Taxonomy" id="28181"/>
    <lineage>
        <taxon>Bacteria</taxon>
        <taxon>Pseudomonadati</taxon>
        <taxon>Pseudomonadota</taxon>
        <taxon>Alphaproteobacteria</taxon>
        <taxon>Rhodospirillales</taxon>
        <taxon>Magnetovibrionaceae</taxon>
        <taxon>Magnetovibrio</taxon>
    </lineage>
</organism>
<dbReference type="STRING" id="28181.BEN30_06445"/>
<evidence type="ECO:0000256" key="1">
    <source>
        <dbReference type="ARBA" id="ARBA00022723"/>
    </source>
</evidence>
<protein>
    <recommendedName>
        <fullName evidence="5">Cobalamin biosynthesis protein CbiX</fullName>
    </recommendedName>
</protein>
<evidence type="ECO:0000313" key="4">
    <source>
        <dbReference type="Proteomes" id="UP000095347"/>
    </source>
</evidence>
<dbReference type="GO" id="GO:0046872">
    <property type="term" value="F:metal ion binding"/>
    <property type="evidence" value="ECO:0007669"/>
    <property type="project" value="UniProtKB-KW"/>
</dbReference>
<dbReference type="SUPFAM" id="SSF53800">
    <property type="entry name" value="Chelatase"/>
    <property type="match status" value="1"/>
</dbReference>
<dbReference type="PANTHER" id="PTHR33542">
    <property type="entry name" value="SIROHYDROCHLORIN FERROCHELATASE, CHLOROPLASTIC"/>
    <property type="match status" value="1"/>
</dbReference>
<gene>
    <name evidence="3" type="ORF">BEN30_06445</name>
</gene>
<proteinExistence type="predicted"/>
<dbReference type="Gene3D" id="3.40.50.1400">
    <property type="match status" value="2"/>
</dbReference>
<dbReference type="AlphaFoldDB" id="A0A1E5Q9T9"/>
<keyword evidence="2" id="KW-0456">Lyase</keyword>
<dbReference type="Pfam" id="PF01903">
    <property type="entry name" value="CbiX"/>
    <property type="match status" value="2"/>
</dbReference>
<evidence type="ECO:0000313" key="3">
    <source>
        <dbReference type="EMBL" id="OEJ68393.1"/>
    </source>
</evidence>
<dbReference type="InterPro" id="IPR050963">
    <property type="entry name" value="Sirohydro_Cobaltochel/CbiX"/>
</dbReference>
<accession>A0A1E5Q9T9</accession>
<evidence type="ECO:0008006" key="5">
    <source>
        <dbReference type="Google" id="ProtNLM"/>
    </source>
</evidence>
<dbReference type="PANTHER" id="PTHR33542:SF3">
    <property type="entry name" value="SIROHYDROCHLORIN FERROCHELATASE, CHLOROPLASTIC"/>
    <property type="match status" value="1"/>
</dbReference>
<name>A0A1E5Q9T9_9PROT</name>
<comment type="caution">
    <text evidence="3">The sequence shown here is derived from an EMBL/GenBank/DDBJ whole genome shotgun (WGS) entry which is preliminary data.</text>
</comment>
<dbReference type="EMBL" id="MCGG01000014">
    <property type="protein sequence ID" value="OEJ68393.1"/>
    <property type="molecule type" value="Genomic_DNA"/>
</dbReference>
<sequence length="277" mass="30592">MSKPPSPILDLSHTGLLIAAHGSPSTKGGRTSSRKHAETIRNLGLFADVRAGFLTEKPFIKDVLDGIHLPEVYVVPNLAYRGFVSTTKLPQALNLTGEVTERITPNGHQRVHLCDPVGTDPSTAKTFAVRILSTMDSLKVPDTDTAIVVIGHGSGRGRESFEHTNRIARDLSRFGIIPPVFTTFLEEPPFIKNWRDLTRAKNVIFAPYLISDGFHGSEEVPRDIGFNTKSEIFIERLSHVQPNEMNQDGQRLIYLPPLGDAPEMAELIINRVRASLT</sequence>
<dbReference type="InterPro" id="IPR002762">
    <property type="entry name" value="CbiX-like"/>
</dbReference>
<dbReference type="Proteomes" id="UP000095347">
    <property type="component" value="Unassembled WGS sequence"/>
</dbReference>
<keyword evidence="4" id="KW-1185">Reference proteome</keyword>
<dbReference type="RefSeq" id="WP_069957234.1">
    <property type="nucleotide sequence ID" value="NZ_MCGG01000014.1"/>
</dbReference>
<evidence type="ECO:0000256" key="2">
    <source>
        <dbReference type="ARBA" id="ARBA00023239"/>
    </source>
</evidence>
<keyword evidence="1" id="KW-0479">Metal-binding</keyword>
<dbReference type="GO" id="GO:0016829">
    <property type="term" value="F:lyase activity"/>
    <property type="evidence" value="ECO:0007669"/>
    <property type="project" value="UniProtKB-KW"/>
</dbReference>
<reference evidence="4" key="1">
    <citation type="submission" date="2016-07" db="EMBL/GenBank/DDBJ databases">
        <authorList>
            <person name="Florea S."/>
            <person name="Webb J.S."/>
            <person name="Jaromczyk J."/>
            <person name="Schardl C.L."/>
        </authorList>
    </citation>
    <scope>NUCLEOTIDE SEQUENCE [LARGE SCALE GENOMIC DNA]</scope>
    <source>
        <strain evidence="4">MV-1</strain>
    </source>
</reference>